<keyword evidence="4" id="KW-1185">Reference proteome</keyword>
<feature type="coiled-coil region" evidence="1">
    <location>
        <begin position="83"/>
        <end position="168"/>
    </location>
</feature>
<feature type="region of interest" description="Disordered" evidence="2">
    <location>
        <begin position="1"/>
        <end position="25"/>
    </location>
</feature>
<name>A0A6M8BAS3_9CYAN</name>
<evidence type="ECO:0000313" key="4">
    <source>
        <dbReference type="Proteomes" id="UP000505210"/>
    </source>
</evidence>
<proteinExistence type="predicted"/>
<dbReference type="CDD" id="cd06503">
    <property type="entry name" value="ATP-synt_Fo_b"/>
    <property type="match status" value="1"/>
</dbReference>
<evidence type="ECO:0000313" key="3">
    <source>
        <dbReference type="EMBL" id="QKD81907.1"/>
    </source>
</evidence>
<organism evidence="3 4">
    <name type="scientific">Thermoleptolyngbya sichuanensis A183</name>
    <dbReference type="NCBI Taxonomy" id="2737172"/>
    <lineage>
        <taxon>Bacteria</taxon>
        <taxon>Bacillati</taxon>
        <taxon>Cyanobacteriota</taxon>
        <taxon>Cyanophyceae</taxon>
        <taxon>Oculatellales</taxon>
        <taxon>Oculatellaceae</taxon>
        <taxon>Thermoleptolyngbya</taxon>
        <taxon>Thermoleptolyngbya sichuanensis</taxon>
    </lineage>
</organism>
<dbReference type="KEGG" id="theu:HPC62_06560"/>
<feature type="compositionally biased region" description="Polar residues" evidence="2">
    <location>
        <begin position="15"/>
        <end position="25"/>
    </location>
</feature>
<sequence>MLRQDSPNRIAPDRNGTSANASLNGEASRVGGVDIQRELAKLEEMILEGSRLPIINRTLINEDQVLDQLELVQMNLHPAFEEAKKLLQHKEEILLEAEQYAQEIIETAERRAAQILDEMGLVRQAELEMKQIRQRVQQECEVAHEQAMVEIERMRRQTQQEIEDMRRRAIAECEEIQAGADDYADRILQDLEQQFSDMLRVVRNGRGQLRPEAPARNLSRGGDRPKK</sequence>
<evidence type="ECO:0000256" key="2">
    <source>
        <dbReference type="SAM" id="MobiDB-lite"/>
    </source>
</evidence>
<feature type="region of interest" description="Disordered" evidence="2">
    <location>
        <begin position="205"/>
        <end position="227"/>
    </location>
</feature>
<dbReference type="Proteomes" id="UP000505210">
    <property type="component" value="Chromosome"/>
</dbReference>
<evidence type="ECO:0000256" key="1">
    <source>
        <dbReference type="SAM" id="Coils"/>
    </source>
</evidence>
<protein>
    <submittedName>
        <fullName evidence="3">DivIVA domain-containing protein</fullName>
    </submittedName>
</protein>
<dbReference type="RefSeq" id="WP_172354293.1">
    <property type="nucleotide sequence ID" value="NZ_CP053661.1"/>
</dbReference>
<dbReference type="EMBL" id="CP053661">
    <property type="protein sequence ID" value="QKD81907.1"/>
    <property type="molecule type" value="Genomic_DNA"/>
</dbReference>
<gene>
    <name evidence="3" type="ORF">HPC62_06560</name>
</gene>
<reference evidence="3 4" key="1">
    <citation type="submission" date="2020-05" db="EMBL/GenBank/DDBJ databases">
        <title>Complete genome sequence of of a novel Thermoleptolyngbya strain isolated from hot springs of Ganzi, Sichuan China.</title>
        <authorList>
            <person name="Tang J."/>
            <person name="Daroch M."/>
            <person name="Li L."/>
            <person name="Waleron K."/>
            <person name="Waleron M."/>
            <person name="Waleron M."/>
        </authorList>
    </citation>
    <scope>NUCLEOTIDE SEQUENCE [LARGE SCALE GENOMIC DNA]</scope>
    <source>
        <strain evidence="3 4">PKUAC-SCTA183</strain>
    </source>
</reference>
<keyword evidence="1" id="KW-0175">Coiled coil</keyword>
<dbReference type="AlphaFoldDB" id="A0A6M8BAS3"/>
<accession>A0A6M8BAS3</accession>
<dbReference type="SUPFAM" id="SSF58113">
    <property type="entry name" value="Apolipoprotein A-I"/>
    <property type="match status" value="1"/>
</dbReference>